<organism evidence="2">
    <name type="scientific">Spongospora subterranea</name>
    <dbReference type="NCBI Taxonomy" id="70186"/>
    <lineage>
        <taxon>Eukaryota</taxon>
        <taxon>Sar</taxon>
        <taxon>Rhizaria</taxon>
        <taxon>Endomyxa</taxon>
        <taxon>Phytomyxea</taxon>
        <taxon>Plasmodiophorida</taxon>
        <taxon>Plasmodiophoridae</taxon>
        <taxon>Spongospora</taxon>
    </lineage>
</organism>
<name>A0A0H5R477_9EUKA</name>
<evidence type="ECO:0000313" key="2">
    <source>
        <dbReference type="EMBL" id="CRZ02834.1"/>
    </source>
</evidence>
<dbReference type="EMBL" id="HACM01002392">
    <property type="protein sequence ID" value="CRZ02834.1"/>
    <property type="molecule type" value="Transcribed_RNA"/>
</dbReference>
<dbReference type="EMBL" id="HACM01002393">
    <property type="protein sequence ID" value="CRZ02835.1"/>
    <property type="molecule type" value="Transcribed_RNA"/>
</dbReference>
<proteinExistence type="predicted"/>
<dbReference type="AlphaFoldDB" id="A0A0H5R477"/>
<evidence type="ECO:0000256" key="1">
    <source>
        <dbReference type="SAM" id="MobiDB-lite"/>
    </source>
</evidence>
<accession>A0A0H5R477</accession>
<sequence>MVVLHRSWSHAGSGEDDGKWSGCSSFEEVPAKRRNILKGERGREVLYELLVAAVLFRLGANRKNGERSWFLVVFGQCFLLLVAGKRWVWSGLLSLERRENEWGFGSSLLVVFHRKR</sequence>
<reference evidence="2" key="1">
    <citation type="submission" date="2015-04" db="EMBL/GenBank/DDBJ databases">
        <title>The genome sequence of the plant pathogenic Rhizarian Plasmodiophora brassicae reveals insights in its biotrophic life cycle and the origin of chitin synthesis.</title>
        <authorList>
            <person name="Schwelm A."/>
            <person name="Fogelqvist J."/>
            <person name="Knaust A."/>
            <person name="Julke S."/>
            <person name="Lilja T."/>
            <person name="Dhandapani V."/>
            <person name="Bonilla-Rosso G."/>
            <person name="Karlsson M."/>
            <person name="Shevchenko A."/>
            <person name="Choi S.R."/>
            <person name="Kim H.G."/>
            <person name="Park J.Y."/>
            <person name="Lim Y.P."/>
            <person name="Ludwig-Muller J."/>
            <person name="Dixelius C."/>
        </authorList>
    </citation>
    <scope>NUCLEOTIDE SEQUENCE</scope>
    <source>
        <tissue evidence="2">Potato root galls</tissue>
    </source>
</reference>
<protein>
    <submittedName>
        <fullName evidence="2">Uncharacterized protein</fullName>
    </submittedName>
</protein>
<feature type="region of interest" description="Disordered" evidence="1">
    <location>
        <begin position="1"/>
        <end position="21"/>
    </location>
</feature>